<dbReference type="GO" id="GO:0004322">
    <property type="term" value="F:ferroxidase activity"/>
    <property type="evidence" value="ECO:0007669"/>
    <property type="project" value="TreeGrafter"/>
</dbReference>
<dbReference type="GO" id="GO:0033573">
    <property type="term" value="C:high-affinity iron permease complex"/>
    <property type="evidence" value="ECO:0007669"/>
    <property type="project" value="TreeGrafter"/>
</dbReference>
<keyword evidence="7 18" id="KW-0732">Signal</keyword>
<evidence type="ECO:0000256" key="18">
    <source>
        <dbReference type="SAM" id="SignalP"/>
    </source>
</evidence>
<dbReference type="AlphaFoldDB" id="A0A8K0TR68"/>
<evidence type="ECO:0000256" key="1">
    <source>
        <dbReference type="ARBA" id="ARBA00010609"/>
    </source>
</evidence>
<dbReference type="Pfam" id="PF00394">
    <property type="entry name" value="Cu-oxidase"/>
    <property type="match status" value="1"/>
</dbReference>
<dbReference type="InterPro" id="IPR044130">
    <property type="entry name" value="CuRO_2_Fet3-like"/>
</dbReference>
<accession>A0A8K0TR68</accession>
<comment type="subcellular location">
    <subcellularLocation>
        <location evidence="16">Cell membrane</location>
        <topology evidence="16">Single-pass type I membrane protein</topology>
        <orientation evidence="16">Extracellular side</orientation>
    </subcellularLocation>
</comment>
<evidence type="ECO:0000256" key="8">
    <source>
        <dbReference type="ARBA" id="ARBA00022737"/>
    </source>
</evidence>
<dbReference type="FunFam" id="2.60.40.420:FF:000025">
    <property type="entry name" value="FET5p Multicopper oxidase"/>
    <property type="match status" value="1"/>
</dbReference>
<evidence type="ECO:0000259" key="20">
    <source>
        <dbReference type="Pfam" id="PF07731"/>
    </source>
</evidence>
<evidence type="ECO:0000256" key="9">
    <source>
        <dbReference type="ARBA" id="ARBA00022989"/>
    </source>
</evidence>
<keyword evidence="5 17" id="KW-0812">Transmembrane</keyword>
<dbReference type="InterPro" id="IPR002355">
    <property type="entry name" value="Cu_oxidase_Cu_BS"/>
</dbReference>
<dbReference type="SUPFAM" id="SSF49503">
    <property type="entry name" value="Cupredoxins"/>
    <property type="match status" value="3"/>
</dbReference>
<keyword evidence="10" id="KW-0560">Oxidoreductase</keyword>
<dbReference type="InterPro" id="IPR008972">
    <property type="entry name" value="Cupredoxin"/>
</dbReference>
<organism evidence="22 23">
    <name type="scientific">Plectosphaerella cucumerina</name>
    <dbReference type="NCBI Taxonomy" id="40658"/>
    <lineage>
        <taxon>Eukaryota</taxon>
        <taxon>Fungi</taxon>
        <taxon>Dikarya</taxon>
        <taxon>Ascomycota</taxon>
        <taxon>Pezizomycotina</taxon>
        <taxon>Sordariomycetes</taxon>
        <taxon>Hypocreomycetidae</taxon>
        <taxon>Glomerellales</taxon>
        <taxon>Plectosphaerellaceae</taxon>
        <taxon>Plectosphaerella</taxon>
    </lineage>
</organism>
<keyword evidence="9 17" id="KW-1133">Transmembrane helix</keyword>
<dbReference type="InterPro" id="IPR001117">
    <property type="entry name" value="Cu-oxidase_2nd"/>
</dbReference>
<dbReference type="InterPro" id="IPR045087">
    <property type="entry name" value="Cu-oxidase_fam"/>
</dbReference>
<evidence type="ECO:0000256" key="3">
    <source>
        <dbReference type="ARBA" id="ARBA00022475"/>
    </source>
</evidence>
<evidence type="ECO:0000256" key="17">
    <source>
        <dbReference type="SAM" id="Phobius"/>
    </source>
</evidence>
<evidence type="ECO:0000256" key="4">
    <source>
        <dbReference type="ARBA" id="ARBA00022496"/>
    </source>
</evidence>
<gene>
    <name evidence="22" type="ORF">B0T11DRAFT_221538</name>
</gene>
<evidence type="ECO:0000259" key="21">
    <source>
        <dbReference type="Pfam" id="PF07732"/>
    </source>
</evidence>
<evidence type="ECO:0000259" key="19">
    <source>
        <dbReference type="Pfam" id="PF00394"/>
    </source>
</evidence>
<dbReference type="FunFam" id="2.60.40.420:FF:000024">
    <property type="entry name" value="FET5p Multicopper oxidase"/>
    <property type="match status" value="1"/>
</dbReference>
<keyword evidence="14 17" id="KW-0472">Membrane</keyword>
<keyword evidence="23" id="KW-1185">Reference proteome</keyword>
<evidence type="ECO:0000256" key="13">
    <source>
        <dbReference type="ARBA" id="ARBA00023065"/>
    </source>
</evidence>
<keyword evidence="13" id="KW-0406">Ion transport</keyword>
<dbReference type="Pfam" id="PF07731">
    <property type="entry name" value="Cu-oxidase_2"/>
    <property type="match status" value="1"/>
</dbReference>
<keyword evidence="2" id="KW-0813">Transport</keyword>
<keyword evidence="6" id="KW-0479">Metal-binding</keyword>
<reference evidence="22" key="1">
    <citation type="journal article" date="2021" name="Nat. Commun.">
        <title>Genetic determinants of endophytism in the Arabidopsis root mycobiome.</title>
        <authorList>
            <person name="Mesny F."/>
            <person name="Miyauchi S."/>
            <person name="Thiergart T."/>
            <person name="Pickel B."/>
            <person name="Atanasova L."/>
            <person name="Karlsson M."/>
            <person name="Huettel B."/>
            <person name="Barry K.W."/>
            <person name="Haridas S."/>
            <person name="Chen C."/>
            <person name="Bauer D."/>
            <person name="Andreopoulos W."/>
            <person name="Pangilinan J."/>
            <person name="LaButti K."/>
            <person name="Riley R."/>
            <person name="Lipzen A."/>
            <person name="Clum A."/>
            <person name="Drula E."/>
            <person name="Henrissat B."/>
            <person name="Kohler A."/>
            <person name="Grigoriev I.V."/>
            <person name="Martin F.M."/>
            <person name="Hacquard S."/>
        </authorList>
    </citation>
    <scope>NUCLEOTIDE SEQUENCE</scope>
    <source>
        <strain evidence="22">MPI-CAGE-AT-0016</strain>
    </source>
</reference>
<feature type="domain" description="Plastocyanin-like" evidence="19">
    <location>
        <begin position="149"/>
        <end position="296"/>
    </location>
</feature>
<dbReference type="PROSITE" id="PS00080">
    <property type="entry name" value="MULTICOPPER_OXIDASE2"/>
    <property type="match status" value="1"/>
</dbReference>
<dbReference type="GO" id="GO:0033215">
    <property type="term" value="P:reductive iron assimilation"/>
    <property type="evidence" value="ECO:0007669"/>
    <property type="project" value="TreeGrafter"/>
</dbReference>
<dbReference type="PANTHER" id="PTHR11709:SF361">
    <property type="entry name" value="IRON TRANSPORT MULTICOPPER OXIDASE FET3"/>
    <property type="match status" value="1"/>
</dbReference>
<dbReference type="GO" id="GO:0005507">
    <property type="term" value="F:copper ion binding"/>
    <property type="evidence" value="ECO:0007669"/>
    <property type="project" value="InterPro"/>
</dbReference>
<evidence type="ECO:0000256" key="6">
    <source>
        <dbReference type="ARBA" id="ARBA00022723"/>
    </source>
</evidence>
<dbReference type="FunFam" id="2.60.40.420:FF:000022">
    <property type="entry name" value="FET5p Multicopper oxidase"/>
    <property type="match status" value="1"/>
</dbReference>
<dbReference type="CDD" id="cd13899">
    <property type="entry name" value="CuRO_3_Fet3p"/>
    <property type="match status" value="1"/>
</dbReference>
<evidence type="ECO:0000256" key="16">
    <source>
        <dbReference type="ARBA" id="ARBA00037814"/>
    </source>
</evidence>
<dbReference type="CDD" id="cd13851">
    <property type="entry name" value="CuRO_1_Fet3p"/>
    <property type="match status" value="1"/>
</dbReference>
<proteinExistence type="inferred from homology"/>
<evidence type="ECO:0000256" key="2">
    <source>
        <dbReference type="ARBA" id="ARBA00022448"/>
    </source>
</evidence>
<name>A0A8K0TR68_9PEZI</name>
<comment type="similarity">
    <text evidence="1">Belongs to the multicopper oxidase family.</text>
</comment>
<evidence type="ECO:0000256" key="14">
    <source>
        <dbReference type="ARBA" id="ARBA00023136"/>
    </source>
</evidence>
<dbReference type="EMBL" id="JAGPXD010000002">
    <property type="protein sequence ID" value="KAH7367792.1"/>
    <property type="molecule type" value="Genomic_DNA"/>
</dbReference>
<keyword evidence="8" id="KW-0677">Repeat</keyword>
<dbReference type="InterPro" id="IPR011706">
    <property type="entry name" value="Cu-oxidase_C"/>
</dbReference>
<keyword evidence="4" id="KW-0410">Iron transport</keyword>
<dbReference type="Proteomes" id="UP000813385">
    <property type="component" value="Unassembled WGS sequence"/>
</dbReference>
<dbReference type="OrthoDB" id="2121828at2759"/>
<keyword evidence="3" id="KW-1003">Cell membrane</keyword>
<feature type="chain" id="PRO_5035419104" evidence="18">
    <location>
        <begin position="16"/>
        <end position="615"/>
    </location>
</feature>
<dbReference type="Gene3D" id="2.60.40.420">
    <property type="entry name" value="Cupredoxins - blue copper proteins"/>
    <property type="match status" value="3"/>
</dbReference>
<evidence type="ECO:0000313" key="23">
    <source>
        <dbReference type="Proteomes" id="UP000813385"/>
    </source>
</evidence>
<feature type="domain" description="Plastocyanin-like" evidence="20">
    <location>
        <begin position="357"/>
        <end position="491"/>
    </location>
</feature>
<evidence type="ECO:0000256" key="7">
    <source>
        <dbReference type="ARBA" id="ARBA00022729"/>
    </source>
</evidence>
<keyword evidence="12" id="KW-0186">Copper</keyword>
<evidence type="ECO:0000256" key="11">
    <source>
        <dbReference type="ARBA" id="ARBA00023004"/>
    </source>
</evidence>
<dbReference type="Pfam" id="PF07732">
    <property type="entry name" value="Cu-oxidase_3"/>
    <property type="match status" value="1"/>
</dbReference>
<protein>
    <submittedName>
        <fullName evidence="22">Cupredoxin</fullName>
    </submittedName>
</protein>
<evidence type="ECO:0000256" key="12">
    <source>
        <dbReference type="ARBA" id="ARBA00023008"/>
    </source>
</evidence>
<feature type="domain" description="Plastocyanin-like" evidence="21">
    <location>
        <begin position="24"/>
        <end position="140"/>
    </location>
</feature>
<evidence type="ECO:0000313" key="22">
    <source>
        <dbReference type="EMBL" id="KAH7367792.1"/>
    </source>
</evidence>
<keyword evidence="15" id="KW-0325">Glycoprotein</keyword>
<keyword evidence="11" id="KW-0408">Iron</keyword>
<dbReference type="CDD" id="cd13877">
    <property type="entry name" value="CuRO_2_Fet3p_like"/>
    <property type="match status" value="1"/>
</dbReference>
<dbReference type="PROSITE" id="PS00079">
    <property type="entry name" value="MULTICOPPER_OXIDASE1"/>
    <property type="match status" value="2"/>
</dbReference>
<dbReference type="GO" id="GO:0010106">
    <property type="term" value="P:cellular response to iron ion starvation"/>
    <property type="evidence" value="ECO:0007669"/>
    <property type="project" value="TreeGrafter"/>
</dbReference>
<dbReference type="InterPro" id="IPR033138">
    <property type="entry name" value="Cu_oxidase_CS"/>
</dbReference>
<evidence type="ECO:0000256" key="15">
    <source>
        <dbReference type="ARBA" id="ARBA00023180"/>
    </source>
</evidence>
<comment type="caution">
    <text evidence="22">The sequence shown here is derived from an EMBL/GenBank/DDBJ whole genome shotgun (WGS) entry which is preliminary data.</text>
</comment>
<evidence type="ECO:0000256" key="10">
    <source>
        <dbReference type="ARBA" id="ARBA00023002"/>
    </source>
</evidence>
<dbReference type="PANTHER" id="PTHR11709">
    <property type="entry name" value="MULTI-COPPER OXIDASE"/>
    <property type="match status" value="1"/>
</dbReference>
<feature type="transmembrane region" description="Helical" evidence="17">
    <location>
        <begin position="548"/>
        <end position="570"/>
    </location>
</feature>
<sequence>MKLLVVLGSVWPVFSATVTYDFKIGWVTANPDKAFDRPVIGINGEWPIPRIEANIGDNVIVNVQNDLGNQSTSLHFHGLFMNGTTHMDGPAQVTQCQIPPGVSFTYNFTIDQPGTYWYHSHTHSQYPDGLRGPLIIHDPDSPYKDSYDEEMVLTLSDWYHDQMTTLIPQFMAKSNPTGAEPVPQAALMNETQDLSIAVQPGRTYLVRVVNMAAFAAQYLWIEGHNISIVEVDGVYTEPAEASMIYLSAAQRCSFLLTTRNDTTENFAIVGSMDTDLFDQLPDDLNWNVTGWLVYDEEKPLPTPAVVGVFEPFDDMTLVPQDGQERLPEPDHVVELSVIMDNLGDGANYAFFNNISYKAPKVPTLYTALTAGDLATNAEVYGTYTHPFVLEKDEIVEIVLNNLDPGRHPFHLHGHHFQALHRSEPEGGTVADSGVTEKDFPRVPMRRDTLVVWPNGNIIMRFKANNPGIWLFHCHIEWHVTSGLMATFVEAPLELQKSLVLPQDHLDACSAGNIPTQGNAAANTKDLLDLSGQNSPPPPLPAGFTPRGIVAFVFSCIAGILGVLVVAWYGLSGPTGVEAEEEANAALASGAGVWQEGVAKGEAGAEAGAGGVGKTA</sequence>
<dbReference type="InterPro" id="IPR011707">
    <property type="entry name" value="Cu-oxidase-like_N"/>
</dbReference>
<feature type="signal peptide" evidence="18">
    <location>
        <begin position="1"/>
        <end position="15"/>
    </location>
</feature>
<evidence type="ECO:0000256" key="5">
    <source>
        <dbReference type="ARBA" id="ARBA00022692"/>
    </source>
</evidence>